<name>M4BWT4_HYAAE</name>
<reference evidence="2" key="1">
    <citation type="journal article" date="2010" name="Science">
        <title>Signatures of adaptation to obligate biotrophy in the Hyaloperonospora arabidopsidis genome.</title>
        <authorList>
            <person name="Baxter L."/>
            <person name="Tripathy S."/>
            <person name="Ishaque N."/>
            <person name="Boot N."/>
            <person name="Cabral A."/>
            <person name="Kemen E."/>
            <person name="Thines M."/>
            <person name="Ah-Fong A."/>
            <person name="Anderson R."/>
            <person name="Badejoko W."/>
            <person name="Bittner-Eddy P."/>
            <person name="Boore J.L."/>
            <person name="Chibucos M.C."/>
            <person name="Coates M."/>
            <person name="Dehal P."/>
            <person name="Delehaunty K."/>
            <person name="Dong S."/>
            <person name="Downton P."/>
            <person name="Dumas B."/>
            <person name="Fabro G."/>
            <person name="Fronick C."/>
            <person name="Fuerstenberg S.I."/>
            <person name="Fulton L."/>
            <person name="Gaulin E."/>
            <person name="Govers F."/>
            <person name="Hughes L."/>
            <person name="Humphray S."/>
            <person name="Jiang R.H."/>
            <person name="Judelson H."/>
            <person name="Kamoun S."/>
            <person name="Kyung K."/>
            <person name="Meijer H."/>
            <person name="Minx P."/>
            <person name="Morris P."/>
            <person name="Nelson J."/>
            <person name="Phuntumart V."/>
            <person name="Qutob D."/>
            <person name="Rehmany A."/>
            <person name="Rougon-Cardoso A."/>
            <person name="Ryden P."/>
            <person name="Torto-Alalibo T."/>
            <person name="Studholme D."/>
            <person name="Wang Y."/>
            <person name="Win J."/>
            <person name="Wood J."/>
            <person name="Clifton S.W."/>
            <person name="Rogers J."/>
            <person name="Van den Ackerveken G."/>
            <person name="Jones J.D."/>
            <person name="McDowell J.M."/>
            <person name="Beynon J."/>
            <person name="Tyler B.M."/>
        </authorList>
    </citation>
    <scope>NUCLEOTIDE SEQUENCE [LARGE SCALE GENOMIC DNA]</scope>
    <source>
        <strain evidence="2">Emoy2</strain>
    </source>
</reference>
<evidence type="ECO:0000313" key="2">
    <source>
        <dbReference type="Proteomes" id="UP000011713"/>
    </source>
</evidence>
<evidence type="ECO:0000313" key="1">
    <source>
        <dbReference type="EnsemblProtists" id="HpaP810985"/>
    </source>
</evidence>
<dbReference type="EMBL" id="JH598007">
    <property type="status" value="NOT_ANNOTATED_CDS"/>
    <property type="molecule type" value="Genomic_DNA"/>
</dbReference>
<dbReference type="VEuPathDB" id="FungiDB:HpaG810985"/>
<keyword evidence="2" id="KW-1185">Reference proteome</keyword>
<accession>M4BWT4</accession>
<dbReference type="AlphaFoldDB" id="M4BWT4"/>
<dbReference type="InParanoid" id="M4BWT4"/>
<reference evidence="1" key="2">
    <citation type="submission" date="2015-06" db="UniProtKB">
        <authorList>
            <consortium name="EnsemblProtists"/>
        </authorList>
    </citation>
    <scope>IDENTIFICATION</scope>
    <source>
        <strain evidence="1">Emoy2</strain>
    </source>
</reference>
<proteinExistence type="predicted"/>
<dbReference type="HOGENOM" id="CLU_2282842_0_0_1"/>
<dbReference type="EnsemblProtists" id="HpaT810985">
    <property type="protein sequence ID" value="HpaP810985"/>
    <property type="gene ID" value="HpaG810985"/>
</dbReference>
<protein>
    <submittedName>
        <fullName evidence="1">Uncharacterized protein</fullName>
    </submittedName>
</protein>
<dbReference type="Proteomes" id="UP000011713">
    <property type="component" value="Unassembled WGS sequence"/>
</dbReference>
<organism evidence="1 2">
    <name type="scientific">Hyaloperonospora arabidopsidis (strain Emoy2)</name>
    <name type="common">Downy mildew agent</name>
    <name type="synonym">Peronospora arabidopsidis</name>
    <dbReference type="NCBI Taxonomy" id="559515"/>
    <lineage>
        <taxon>Eukaryota</taxon>
        <taxon>Sar</taxon>
        <taxon>Stramenopiles</taxon>
        <taxon>Oomycota</taxon>
        <taxon>Peronosporomycetes</taxon>
        <taxon>Peronosporales</taxon>
        <taxon>Peronosporaceae</taxon>
        <taxon>Hyaloperonospora</taxon>
    </lineage>
</organism>
<sequence>MVALWSLLKGTPKWQEQLAAATATTSSVQKRKSNKPIVDEDNAVPTGIEAAMSCPALLARSRSRGWLRKILTWPPLRAARPSWPRRQSTRRFMISARQTRWS</sequence>